<dbReference type="Proteomes" id="UP000095743">
    <property type="component" value="Chromosome"/>
</dbReference>
<protein>
    <submittedName>
        <fullName evidence="6">MBL fold metallo-hydrolase</fullName>
    </submittedName>
</protein>
<organism evidence="6 7">
    <name type="scientific">Geosporobacter ferrireducens</name>
    <dbReference type="NCBI Taxonomy" id="1424294"/>
    <lineage>
        <taxon>Bacteria</taxon>
        <taxon>Bacillati</taxon>
        <taxon>Bacillota</taxon>
        <taxon>Clostridia</taxon>
        <taxon>Peptostreptococcales</taxon>
        <taxon>Thermotaleaceae</taxon>
        <taxon>Geosporobacter</taxon>
    </lineage>
</organism>
<dbReference type="CDD" id="cd06262">
    <property type="entry name" value="metallo-hydrolase-like_MBL-fold"/>
    <property type="match status" value="1"/>
</dbReference>
<dbReference type="InterPro" id="IPR036866">
    <property type="entry name" value="RibonucZ/Hydroxyglut_hydro"/>
</dbReference>
<evidence type="ECO:0000256" key="4">
    <source>
        <dbReference type="ARBA" id="ARBA00022833"/>
    </source>
</evidence>
<keyword evidence="2" id="KW-0479">Metal-binding</keyword>
<accession>A0A1D8GPK7</accession>
<dbReference type="InterPro" id="IPR001279">
    <property type="entry name" value="Metallo-B-lactamas"/>
</dbReference>
<evidence type="ECO:0000313" key="7">
    <source>
        <dbReference type="Proteomes" id="UP000095743"/>
    </source>
</evidence>
<evidence type="ECO:0000313" key="6">
    <source>
        <dbReference type="EMBL" id="AOT72827.1"/>
    </source>
</evidence>
<name>A0A1D8GPK7_9FIRM</name>
<evidence type="ECO:0000256" key="1">
    <source>
        <dbReference type="ARBA" id="ARBA00001947"/>
    </source>
</evidence>
<evidence type="ECO:0000256" key="2">
    <source>
        <dbReference type="ARBA" id="ARBA00022723"/>
    </source>
</evidence>
<dbReference type="Pfam" id="PF00753">
    <property type="entry name" value="Lactamase_B"/>
    <property type="match status" value="1"/>
</dbReference>
<dbReference type="SUPFAM" id="SSF56281">
    <property type="entry name" value="Metallo-hydrolase/oxidoreductase"/>
    <property type="match status" value="1"/>
</dbReference>
<feature type="domain" description="Metallo-beta-lactamase" evidence="5">
    <location>
        <begin position="12"/>
        <end position="189"/>
    </location>
</feature>
<dbReference type="KEGG" id="gfe:Gferi_26675"/>
<dbReference type="AlphaFoldDB" id="A0A1D8GPK7"/>
<evidence type="ECO:0000259" key="5">
    <source>
        <dbReference type="SMART" id="SM00849"/>
    </source>
</evidence>
<keyword evidence="7" id="KW-1185">Reference proteome</keyword>
<reference evidence="6 7" key="1">
    <citation type="submission" date="2016-09" db="EMBL/GenBank/DDBJ databases">
        <title>Genomic analysis reveals versatility of anaerobic energy metabolism of Geosporobacter ferrireducens IRF9 of phylum Firmicutes.</title>
        <authorList>
            <person name="Kim S.-J."/>
        </authorList>
    </citation>
    <scope>NUCLEOTIDE SEQUENCE [LARGE SCALE GENOMIC DNA]</scope>
    <source>
        <strain evidence="6 7">IRF9</strain>
    </source>
</reference>
<dbReference type="GO" id="GO:0046872">
    <property type="term" value="F:metal ion binding"/>
    <property type="evidence" value="ECO:0007669"/>
    <property type="project" value="UniProtKB-KW"/>
</dbReference>
<dbReference type="EMBL" id="CP017269">
    <property type="protein sequence ID" value="AOT72827.1"/>
    <property type="molecule type" value="Genomic_DNA"/>
</dbReference>
<dbReference type="OrthoDB" id="9802248at2"/>
<comment type="cofactor">
    <cofactor evidence="1">
        <name>Zn(2+)</name>
        <dbReference type="ChEBI" id="CHEBI:29105"/>
    </cofactor>
</comment>
<proteinExistence type="predicted"/>
<dbReference type="PANTHER" id="PTHR46233">
    <property type="entry name" value="HYDROXYACYLGLUTATHIONE HYDROLASE GLOC"/>
    <property type="match status" value="1"/>
</dbReference>
<dbReference type="InterPro" id="IPR051453">
    <property type="entry name" value="MBL_Glyoxalase_II"/>
</dbReference>
<dbReference type="SMART" id="SM00849">
    <property type="entry name" value="Lactamase_B"/>
    <property type="match status" value="1"/>
</dbReference>
<keyword evidence="3 6" id="KW-0378">Hydrolase</keyword>
<dbReference type="STRING" id="1424294.Gferi_26675"/>
<sequence>MLIERIPAGIYAANCYVITCEETGKAAIIDPGGDAKDILKFIEEQQLELSFILLTHGHGDHIGGIADILTAKKVPVLIHREDAYLLKDAEKNLSSFMSGPKIEIEADRLLEDQEIIELGNLKLKVLHTPGHTLGSTCVFVEDVVFTGDTLFANSIGRTDLEGGSFKSIIQSILLKLFVLPDETKVMPGHGPASTISIEKLTNPFVNQ</sequence>
<keyword evidence="4" id="KW-0862">Zinc</keyword>
<dbReference type="RefSeq" id="WP_069981136.1">
    <property type="nucleotide sequence ID" value="NZ_CP017269.1"/>
</dbReference>
<dbReference type="GO" id="GO:0016787">
    <property type="term" value="F:hydrolase activity"/>
    <property type="evidence" value="ECO:0007669"/>
    <property type="project" value="UniProtKB-KW"/>
</dbReference>
<gene>
    <name evidence="6" type="ORF">Gferi_26675</name>
</gene>
<dbReference type="PANTHER" id="PTHR46233:SF3">
    <property type="entry name" value="HYDROXYACYLGLUTATHIONE HYDROLASE GLOC"/>
    <property type="match status" value="1"/>
</dbReference>
<evidence type="ECO:0000256" key="3">
    <source>
        <dbReference type="ARBA" id="ARBA00022801"/>
    </source>
</evidence>
<dbReference type="Gene3D" id="3.60.15.10">
    <property type="entry name" value="Ribonuclease Z/Hydroxyacylglutathione hydrolase-like"/>
    <property type="match status" value="1"/>
</dbReference>